<dbReference type="PATRIC" id="fig|1347342.6.peg.1346"/>
<keyword evidence="2" id="KW-0813">Transport</keyword>
<dbReference type="RefSeq" id="WP_038528890.1">
    <property type="nucleotide sequence ID" value="NZ_HG315671.1"/>
</dbReference>
<feature type="transmembrane region" description="Helical" evidence="7">
    <location>
        <begin position="505"/>
        <end position="535"/>
    </location>
</feature>
<evidence type="ECO:0000256" key="6">
    <source>
        <dbReference type="ARBA" id="ARBA00023136"/>
    </source>
</evidence>
<dbReference type="GO" id="GO:0008324">
    <property type="term" value="F:monoatomic cation transmembrane transporter activity"/>
    <property type="evidence" value="ECO:0007669"/>
    <property type="project" value="InterPro"/>
</dbReference>
<name>T2KM22_FORAG</name>
<keyword evidence="5 7" id="KW-1133">Transmembrane helix</keyword>
<keyword evidence="4" id="KW-0677">Repeat</keyword>
<keyword evidence="10" id="KW-1185">Reference proteome</keyword>
<gene>
    <name evidence="9" type="ORF">BN863_13370</name>
</gene>
<feature type="transmembrane region" description="Helical" evidence="7">
    <location>
        <begin position="6"/>
        <end position="24"/>
    </location>
</feature>
<dbReference type="InterPro" id="IPR036721">
    <property type="entry name" value="RCK_C_sf"/>
</dbReference>
<dbReference type="AlphaFoldDB" id="T2KM22"/>
<dbReference type="GO" id="GO:0005886">
    <property type="term" value="C:plasma membrane"/>
    <property type="evidence" value="ECO:0007669"/>
    <property type="project" value="TreeGrafter"/>
</dbReference>
<evidence type="ECO:0000256" key="3">
    <source>
        <dbReference type="ARBA" id="ARBA00022692"/>
    </source>
</evidence>
<sequence>MTIEIVIIFVILGLSLIFFALELFSIDKISIFVLASLLLAGFLSPEEALTGFSNTATITILMLMIIAIAMEQNGVINMLSKSMTKLKGMPLLLLIPVIMFIVAGISAFISTTAVVIVFVKLTNELHQRYGISQSKLLLPISFAGILGGSCTLMGTSTNLIVNAIAEQSGVPKLSFFEFTNYGLIFLGVGVVVVTALSFVLPYDSKKTKDFQKELQDFITKLCINKESSLIGKTIGETFLFTNQNVQLLKMTRDGITTNAPGKYITLKEGDILLVNASMDNLLKAKETEGITLFNEVVAEEHEDEDNSEEVKQEVNKDTHIVELLILPNSNLLGLRLGDIKPAMIMEANPLAIKKRINMRNTKERLIRKREDKIRLKVSDRLLIQIDEDDIDKLEGIEHVVVMQQLSSSTFPNARKKYISLTILLITIGLAASGLFPIVKSTIIGVFLLLVFNCLKLNTVYKDINWEVIFLLACLIPIGIAMKNTGAETWLSENLIGMLQGQSPMLVIASLFGITMLFSGVISNNATAIIMTPIALSVAAGLNLDPKFFILSVLFAANFSFFTPMGYQTNTIIYGLGIYSFRHFAIIGGVLSVILWVLATFLFSENI</sequence>
<dbReference type="OrthoDB" id="9765532at2"/>
<feature type="transmembrane region" description="Helical" evidence="7">
    <location>
        <begin position="578"/>
        <end position="602"/>
    </location>
</feature>
<accession>T2KM22</accession>
<protein>
    <submittedName>
        <fullName evidence="9">TrkA domain protein</fullName>
    </submittedName>
</protein>
<evidence type="ECO:0000256" key="4">
    <source>
        <dbReference type="ARBA" id="ARBA00022737"/>
    </source>
</evidence>
<dbReference type="Gene3D" id="3.30.70.1450">
    <property type="entry name" value="Regulator of K+ conductance, C-terminal domain"/>
    <property type="match status" value="2"/>
</dbReference>
<feature type="transmembrane region" description="Helical" evidence="7">
    <location>
        <begin position="181"/>
        <end position="202"/>
    </location>
</feature>
<feature type="transmembrane region" description="Helical" evidence="7">
    <location>
        <begin position="29"/>
        <end position="45"/>
    </location>
</feature>
<comment type="subcellular location">
    <subcellularLocation>
        <location evidence="1">Membrane</location>
        <topology evidence="1">Multi-pass membrane protein</topology>
    </subcellularLocation>
</comment>
<feature type="transmembrane region" description="Helical" evidence="7">
    <location>
        <begin position="51"/>
        <end position="70"/>
    </location>
</feature>
<evidence type="ECO:0000256" key="7">
    <source>
        <dbReference type="SAM" id="Phobius"/>
    </source>
</evidence>
<dbReference type="InterPro" id="IPR004680">
    <property type="entry name" value="Cit_transptr-like_dom"/>
</dbReference>
<evidence type="ECO:0000313" key="10">
    <source>
        <dbReference type="Proteomes" id="UP000016160"/>
    </source>
</evidence>
<proteinExistence type="predicted"/>
<dbReference type="PANTHER" id="PTHR43652">
    <property type="entry name" value="BASIC AMINO ACID ANTIPORTER YFCC-RELATED"/>
    <property type="match status" value="1"/>
</dbReference>
<feature type="transmembrane region" description="Helical" evidence="7">
    <location>
        <begin position="467"/>
        <end position="485"/>
    </location>
</feature>
<dbReference type="PANTHER" id="PTHR43652:SF2">
    <property type="entry name" value="BASIC AMINO ACID ANTIPORTER YFCC-RELATED"/>
    <property type="match status" value="1"/>
</dbReference>
<evidence type="ECO:0000256" key="1">
    <source>
        <dbReference type="ARBA" id="ARBA00004141"/>
    </source>
</evidence>
<feature type="domain" description="RCK C-terminal" evidence="8">
    <location>
        <begin position="205"/>
        <end position="290"/>
    </location>
</feature>
<reference evidence="9 10" key="1">
    <citation type="journal article" date="2013" name="Appl. Environ. Microbiol.">
        <title>The genome of the alga-associated marine flavobacterium Formosa agariphila KMM 3901T reveals a broad potential for degradation of algal polysaccharides.</title>
        <authorList>
            <person name="Mann A.J."/>
            <person name="Hahnke R.L."/>
            <person name="Huang S."/>
            <person name="Werner J."/>
            <person name="Xing P."/>
            <person name="Barbeyron T."/>
            <person name="Huettel B."/>
            <person name="Stueber K."/>
            <person name="Reinhardt R."/>
            <person name="Harder J."/>
            <person name="Gloeckner F.O."/>
            <person name="Amann R.I."/>
            <person name="Teeling H."/>
        </authorList>
    </citation>
    <scope>NUCLEOTIDE SEQUENCE [LARGE SCALE GENOMIC DNA]</scope>
    <source>
        <strain evidence="10">DSM 15362 / KCTC 12365 / LMG 23005 / KMM 3901</strain>
    </source>
</reference>
<keyword evidence="3 7" id="KW-0812">Transmembrane</keyword>
<keyword evidence="6 7" id="KW-0472">Membrane</keyword>
<evidence type="ECO:0000259" key="8">
    <source>
        <dbReference type="PROSITE" id="PS51202"/>
    </source>
</evidence>
<feature type="domain" description="RCK C-terminal" evidence="8">
    <location>
        <begin position="308"/>
        <end position="399"/>
    </location>
</feature>
<dbReference type="GO" id="GO:0006813">
    <property type="term" value="P:potassium ion transport"/>
    <property type="evidence" value="ECO:0007669"/>
    <property type="project" value="InterPro"/>
</dbReference>
<evidence type="ECO:0000256" key="5">
    <source>
        <dbReference type="ARBA" id="ARBA00022989"/>
    </source>
</evidence>
<evidence type="ECO:0000256" key="2">
    <source>
        <dbReference type="ARBA" id="ARBA00022448"/>
    </source>
</evidence>
<organism evidence="9 10">
    <name type="scientific">Formosa agariphila (strain DSM 15362 / KCTC 12365 / LMG 23005 / KMM 3901 / M-2Alg 35-1)</name>
    <dbReference type="NCBI Taxonomy" id="1347342"/>
    <lineage>
        <taxon>Bacteria</taxon>
        <taxon>Pseudomonadati</taxon>
        <taxon>Bacteroidota</taxon>
        <taxon>Flavobacteriia</taxon>
        <taxon>Flavobacteriales</taxon>
        <taxon>Flavobacteriaceae</taxon>
        <taxon>Formosa</taxon>
    </lineage>
</organism>
<dbReference type="InterPro" id="IPR051679">
    <property type="entry name" value="DASS-Related_Transporters"/>
</dbReference>
<dbReference type="InterPro" id="IPR006037">
    <property type="entry name" value="RCK_C"/>
</dbReference>
<feature type="transmembrane region" description="Helical" evidence="7">
    <location>
        <begin position="547"/>
        <end position="566"/>
    </location>
</feature>
<dbReference type="PROSITE" id="PS51202">
    <property type="entry name" value="RCK_C"/>
    <property type="match status" value="2"/>
</dbReference>
<dbReference type="eggNOG" id="COG0471">
    <property type="taxonomic scope" value="Bacteria"/>
</dbReference>
<evidence type="ECO:0000313" key="9">
    <source>
        <dbReference type="EMBL" id="CDF79049.1"/>
    </source>
</evidence>
<feature type="transmembrane region" description="Helical" evidence="7">
    <location>
        <begin position="441"/>
        <end position="460"/>
    </location>
</feature>
<dbReference type="SUPFAM" id="SSF116726">
    <property type="entry name" value="TrkA C-terminal domain-like"/>
    <property type="match status" value="2"/>
</dbReference>
<dbReference type="EMBL" id="HG315671">
    <property type="protein sequence ID" value="CDF79049.1"/>
    <property type="molecule type" value="Genomic_DNA"/>
</dbReference>
<feature type="transmembrane region" description="Helical" evidence="7">
    <location>
        <begin position="91"/>
        <end position="119"/>
    </location>
</feature>
<dbReference type="HOGENOM" id="CLU_005170_6_1_10"/>
<dbReference type="Pfam" id="PF03600">
    <property type="entry name" value="CitMHS"/>
    <property type="match status" value="1"/>
</dbReference>
<dbReference type="Proteomes" id="UP000016160">
    <property type="component" value="Chromosome"/>
</dbReference>
<feature type="transmembrane region" description="Helical" evidence="7">
    <location>
        <begin position="417"/>
        <end position="435"/>
    </location>
</feature>